<evidence type="ECO:0000256" key="1">
    <source>
        <dbReference type="ARBA" id="ARBA00004651"/>
    </source>
</evidence>
<keyword evidence="2" id="KW-1003">Cell membrane</keyword>
<reference evidence="8 9" key="1">
    <citation type="submission" date="2019-09" db="EMBL/GenBank/DDBJ databases">
        <title>Genome sequencing of strain KACC 19306.</title>
        <authorList>
            <person name="Heo J."/>
            <person name="Kim S.-J."/>
            <person name="Kim J.-S."/>
            <person name="Hong S.-B."/>
            <person name="Kwon S.-W."/>
        </authorList>
    </citation>
    <scope>NUCLEOTIDE SEQUENCE [LARGE SCALE GENOMIC DNA]</scope>
    <source>
        <strain evidence="8 9">KACC 19306</strain>
    </source>
</reference>
<feature type="transmembrane region" description="Helical" evidence="6">
    <location>
        <begin position="865"/>
        <end position="888"/>
    </location>
</feature>
<comment type="subcellular location">
    <subcellularLocation>
        <location evidence="1">Cell membrane</location>
        <topology evidence="1">Multi-pass membrane protein</topology>
    </subcellularLocation>
</comment>
<evidence type="ECO:0000313" key="8">
    <source>
        <dbReference type="EMBL" id="QEO15246.1"/>
    </source>
</evidence>
<feature type="transmembrane region" description="Helical" evidence="6">
    <location>
        <begin position="963"/>
        <end position="987"/>
    </location>
</feature>
<dbReference type="AlphaFoldDB" id="A0A5C1YGA1"/>
<keyword evidence="5 6" id="KW-0472">Membrane</keyword>
<gene>
    <name evidence="8" type="ORF">FLP10_13045</name>
</gene>
<dbReference type="RefSeq" id="WP_149161260.1">
    <property type="nucleotide sequence ID" value="NZ_CP043505.1"/>
</dbReference>
<evidence type="ECO:0000256" key="6">
    <source>
        <dbReference type="SAM" id="Phobius"/>
    </source>
</evidence>
<feature type="transmembrane region" description="Helical" evidence="6">
    <location>
        <begin position="450"/>
        <end position="471"/>
    </location>
</feature>
<feature type="transmembrane region" description="Helical" evidence="6">
    <location>
        <begin position="338"/>
        <end position="357"/>
    </location>
</feature>
<evidence type="ECO:0000256" key="2">
    <source>
        <dbReference type="ARBA" id="ARBA00022475"/>
    </source>
</evidence>
<feature type="transmembrane region" description="Helical" evidence="6">
    <location>
        <begin position="369"/>
        <end position="389"/>
    </location>
</feature>
<evidence type="ECO:0000256" key="5">
    <source>
        <dbReference type="ARBA" id="ARBA00023136"/>
    </source>
</evidence>
<protein>
    <recommendedName>
        <fullName evidence="7">ABC3 transporter permease C-terminal domain-containing protein</fullName>
    </recommendedName>
</protein>
<organism evidence="8 9">
    <name type="scientific">Agromyces intestinalis</name>
    <dbReference type="NCBI Taxonomy" id="2592652"/>
    <lineage>
        <taxon>Bacteria</taxon>
        <taxon>Bacillati</taxon>
        <taxon>Actinomycetota</taxon>
        <taxon>Actinomycetes</taxon>
        <taxon>Micrococcales</taxon>
        <taxon>Microbacteriaceae</taxon>
        <taxon>Agromyces</taxon>
    </lineage>
</organism>
<sequence length="1003" mass="97954">MASARIAAARTRARVGVLAGVALISFLAAFTTGALADWTATAPSTAIGEGLAAVDGRAGAVRWQTRLAADAPAQAEAAASVLDRELAADGAVWARSVAAEPVAARAAGTADTVADAPGLVLVADPDVPGRAQLLDGEWASGPTGGALQADAAGRLGVDVGDVIAIGDGTTAITVTGLWRATDATDPAWFGDPFAAAGGTADAVGPLVVDESVVADLRAAVFVRWTATVPPGPADADALRALGASISEVEPALRDDPAVGDSGIAESGGLEATLVRLLAAAAAARAIAPLPLAIAAIAAIAALWRLGALLAEARRGETVLLRARGATGTQLATGTAAEALWVALPAAALGALLAEALLALLRPGEPRTAVAAWIAAGAVVVAAVALLAGVARRAAARPLVRGAGDEPGRAVRGGAIGGTVLLAALAALSLWRFLSLGSPLVVGRDGVSVDPLAAAAPVLVLLALALVVLALARPAGMVLERLATRRPGLSPSLPMRRLGRAPELYAAATLTTVIGVASLTLAAALAGAWHATDARTAALRTGGDVRVELAGRDLVTGADPLALVAPFADLEGVDADVPALRTEVRIGSDARELVAVEAATLGTVAADDGDAGANLAAALTGGGAPGGLPLPVGARRISVELAVAAPPGAAGEIAVSAWLLGPQGAATVLELGGLSISAGSGEVSADLPATGSALIGIEARRPNLEGAGDPRVTVSAVRIDGTALADAPVGDLALSARTPVGRVAAERADGAVPVVLESGLAAGIRADPGDELVFRIVAGGAEVHARVVAVAPALPGSGALLADLGATQAAAFAAGGAVPEHAERWLASAEPDRVADALDREQPLPLSASTRADVSTAGIVGPAVDALAWGAAGAVAFALAAFAALAAAIGRTRTGELAVLRALGVPPRRQGGARFAELAAAAGGAIVGGVLVGLAVSALIVPALARAAVPGARETLVAPEAGEWAWFAGALLATAVLALGVAAVSAASTAGRARHAVRHGEEAA</sequence>
<evidence type="ECO:0000256" key="3">
    <source>
        <dbReference type="ARBA" id="ARBA00022692"/>
    </source>
</evidence>
<proteinExistence type="predicted"/>
<evidence type="ECO:0000259" key="7">
    <source>
        <dbReference type="Pfam" id="PF02687"/>
    </source>
</evidence>
<evidence type="ECO:0000256" key="4">
    <source>
        <dbReference type="ARBA" id="ARBA00022989"/>
    </source>
</evidence>
<feature type="transmembrane region" description="Helical" evidence="6">
    <location>
        <begin position="285"/>
        <end position="305"/>
    </location>
</feature>
<dbReference type="GO" id="GO:0005886">
    <property type="term" value="C:plasma membrane"/>
    <property type="evidence" value="ECO:0007669"/>
    <property type="project" value="UniProtKB-SubCell"/>
</dbReference>
<feature type="domain" description="ABC3 transporter permease C-terminal" evidence="7">
    <location>
        <begin position="292"/>
        <end position="387"/>
    </location>
</feature>
<keyword evidence="4 6" id="KW-1133">Transmembrane helix</keyword>
<keyword evidence="9" id="KW-1185">Reference proteome</keyword>
<dbReference type="InterPro" id="IPR003838">
    <property type="entry name" value="ABC3_permease_C"/>
</dbReference>
<name>A0A5C1YGA1_9MICO</name>
<dbReference type="EMBL" id="CP043505">
    <property type="protein sequence ID" value="QEO15246.1"/>
    <property type="molecule type" value="Genomic_DNA"/>
</dbReference>
<keyword evidence="3 6" id="KW-0812">Transmembrane</keyword>
<dbReference type="OrthoDB" id="3719151at2"/>
<dbReference type="Pfam" id="PF02687">
    <property type="entry name" value="FtsX"/>
    <property type="match status" value="1"/>
</dbReference>
<dbReference type="Proteomes" id="UP000324678">
    <property type="component" value="Chromosome"/>
</dbReference>
<dbReference type="KEGG" id="ail:FLP10_13045"/>
<feature type="transmembrane region" description="Helical" evidence="6">
    <location>
        <begin position="409"/>
        <end position="430"/>
    </location>
</feature>
<evidence type="ECO:0000313" key="9">
    <source>
        <dbReference type="Proteomes" id="UP000324678"/>
    </source>
</evidence>
<feature type="transmembrane region" description="Helical" evidence="6">
    <location>
        <begin position="917"/>
        <end position="943"/>
    </location>
</feature>
<accession>A0A5C1YGA1</accession>
<feature type="transmembrane region" description="Helical" evidence="6">
    <location>
        <begin position="503"/>
        <end position="528"/>
    </location>
</feature>